<keyword evidence="1" id="KW-0238">DNA-binding</keyword>
<sequence>MRAAAVTRSADFAEQGDGWRAALTRVDTLSDRELEVFDLLAEGLSNRTLAQRLGVTERTAKAHVARILLKLGLESRLQAGLIALSLATTLDVPAPRLPMMTVHRSEQSTSGANVAEPEDHAAKAPLDLVSVALRRERTRAGLSLAEVARRAGIAKSTLSQLESGTGNPSLETLWALCVALNVPFSRLLEPPRPVVQVIRAGEGPRVSSGEADYQATLLATCPPNARRDIYRIAAEPGAPRASDPHMPGVVEHVVISAGRALVGLSEDPVELGPGDCISYPGDRPHVFRALEPKTWAVLVTEHT</sequence>
<dbReference type="InterPro" id="IPR010982">
    <property type="entry name" value="Lambda_DNA-bd_dom_sf"/>
</dbReference>
<dbReference type="SUPFAM" id="SSF51182">
    <property type="entry name" value="RmlC-like cupins"/>
    <property type="match status" value="1"/>
</dbReference>
<dbReference type="InterPro" id="IPR050807">
    <property type="entry name" value="TransReg_Diox_bact_type"/>
</dbReference>
<dbReference type="InterPro" id="IPR016032">
    <property type="entry name" value="Sig_transdc_resp-reg_C-effctor"/>
</dbReference>
<dbReference type="Gene3D" id="2.60.120.10">
    <property type="entry name" value="Jelly Rolls"/>
    <property type="match status" value="1"/>
</dbReference>
<feature type="domain" description="HTH luxR-type" evidence="2">
    <location>
        <begin position="22"/>
        <end position="87"/>
    </location>
</feature>
<dbReference type="InterPro" id="IPR011051">
    <property type="entry name" value="RmlC_Cupin_sf"/>
</dbReference>
<proteinExistence type="predicted"/>
<comment type="caution">
    <text evidence="4">The sequence shown here is derived from an EMBL/GenBank/DDBJ whole genome shotgun (WGS) entry which is preliminary data.</text>
</comment>
<dbReference type="Pfam" id="PF01381">
    <property type="entry name" value="HTH_3"/>
    <property type="match status" value="1"/>
</dbReference>
<dbReference type="PANTHER" id="PTHR46797">
    <property type="entry name" value="HTH-TYPE TRANSCRIPTIONAL REGULATOR"/>
    <property type="match status" value="1"/>
</dbReference>
<dbReference type="InterPro" id="IPR014710">
    <property type="entry name" value="RmlC-like_jellyroll"/>
</dbReference>
<dbReference type="Gene3D" id="1.10.10.10">
    <property type="entry name" value="Winged helix-like DNA-binding domain superfamily/Winged helix DNA-binding domain"/>
    <property type="match status" value="1"/>
</dbReference>
<dbReference type="Proteomes" id="UP000256269">
    <property type="component" value="Unassembled WGS sequence"/>
</dbReference>
<gene>
    <name evidence="4" type="ORF">BCF44_10939</name>
</gene>
<reference evidence="4 5" key="1">
    <citation type="submission" date="2018-08" db="EMBL/GenBank/DDBJ databases">
        <title>Genomic Encyclopedia of Archaeal and Bacterial Type Strains, Phase II (KMG-II): from individual species to whole genera.</title>
        <authorList>
            <person name="Goeker M."/>
        </authorList>
    </citation>
    <scope>NUCLEOTIDE SEQUENCE [LARGE SCALE GENOMIC DNA]</scope>
    <source>
        <strain evidence="4 5">DSM 45791</strain>
    </source>
</reference>
<evidence type="ECO:0000259" key="3">
    <source>
        <dbReference type="PROSITE" id="PS50943"/>
    </source>
</evidence>
<dbReference type="SMART" id="SM00421">
    <property type="entry name" value="HTH_LUXR"/>
    <property type="match status" value="1"/>
</dbReference>
<dbReference type="InterPro" id="IPR001387">
    <property type="entry name" value="Cro/C1-type_HTH"/>
</dbReference>
<dbReference type="PROSITE" id="PS50943">
    <property type="entry name" value="HTH_CROC1"/>
    <property type="match status" value="1"/>
</dbReference>
<dbReference type="EMBL" id="QUNO01000009">
    <property type="protein sequence ID" value="REH43496.1"/>
    <property type="molecule type" value="Genomic_DNA"/>
</dbReference>
<dbReference type="PANTHER" id="PTHR46797:SF1">
    <property type="entry name" value="METHYLPHOSPHONATE SYNTHASE"/>
    <property type="match status" value="1"/>
</dbReference>
<dbReference type="InterPro" id="IPR000792">
    <property type="entry name" value="Tscrpt_reg_LuxR_C"/>
</dbReference>
<dbReference type="Pfam" id="PF00196">
    <property type="entry name" value="GerE"/>
    <property type="match status" value="1"/>
</dbReference>
<protein>
    <submittedName>
        <fullName evidence="4">Regulatory LuxR family protein</fullName>
    </submittedName>
</protein>
<dbReference type="InterPro" id="IPR036388">
    <property type="entry name" value="WH-like_DNA-bd_sf"/>
</dbReference>
<evidence type="ECO:0000313" key="5">
    <source>
        <dbReference type="Proteomes" id="UP000256269"/>
    </source>
</evidence>
<evidence type="ECO:0000256" key="1">
    <source>
        <dbReference type="ARBA" id="ARBA00023125"/>
    </source>
</evidence>
<dbReference type="CDD" id="cd06170">
    <property type="entry name" value="LuxR_C_like"/>
    <property type="match status" value="1"/>
</dbReference>
<dbReference type="CDD" id="cd00093">
    <property type="entry name" value="HTH_XRE"/>
    <property type="match status" value="1"/>
</dbReference>
<dbReference type="GO" id="GO:0003677">
    <property type="term" value="F:DNA binding"/>
    <property type="evidence" value="ECO:0007669"/>
    <property type="project" value="UniProtKB-KW"/>
</dbReference>
<dbReference type="SUPFAM" id="SSF46894">
    <property type="entry name" value="C-terminal effector domain of the bipartite response regulators"/>
    <property type="match status" value="1"/>
</dbReference>
<dbReference type="PROSITE" id="PS50043">
    <property type="entry name" value="HTH_LUXR_2"/>
    <property type="match status" value="1"/>
</dbReference>
<accession>A0A3E0HEM0</accession>
<dbReference type="AlphaFoldDB" id="A0A3E0HEM0"/>
<dbReference type="GO" id="GO:0005829">
    <property type="term" value="C:cytosol"/>
    <property type="evidence" value="ECO:0007669"/>
    <property type="project" value="TreeGrafter"/>
</dbReference>
<name>A0A3E0HEM0_9PSEU</name>
<dbReference type="CDD" id="cd02209">
    <property type="entry name" value="cupin_XRE_C"/>
    <property type="match status" value="1"/>
</dbReference>
<dbReference type="Gene3D" id="1.10.260.40">
    <property type="entry name" value="lambda repressor-like DNA-binding domains"/>
    <property type="match status" value="1"/>
</dbReference>
<dbReference type="PRINTS" id="PR00038">
    <property type="entry name" value="HTHLUXR"/>
</dbReference>
<keyword evidence="5" id="KW-1185">Reference proteome</keyword>
<dbReference type="GO" id="GO:0003700">
    <property type="term" value="F:DNA-binding transcription factor activity"/>
    <property type="evidence" value="ECO:0007669"/>
    <property type="project" value="TreeGrafter"/>
</dbReference>
<dbReference type="SMART" id="SM00530">
    <property type="entry name" value="HTH_XRE"/>
    <property type="match status" value="1"/>
</dbReference>
<feature type="domain" description="HTH cro/C1-type" evidence="3">
    <location>
        <begin position="133"/>
        <end position="187"/>
    </location>
</feature>
<dbReference type="SUPFAM" id="SSF47413">
    <property type="entry name" value="lambda repressor-like DNA-binding domains"/>
    <property type="match status" value="1"/>
</dbReference>
<organism evidence="4 5">
    <name type="scientific">Kutzneria buriramensis</name>
    <dbReference type="NCBI Taxonomy" id="1045776"/>
    <lineage>
        <taxon>Bacteria</taxon>
        <taxon>Bacillati</taxon>
        <taxon>Actinomycetota</taxon>
        <taxon>Actinomycetes</taxon>
        <taxon>Pseudonocardiales</taxon>
        <taxon>Pseudonocardiaceae</taxon>
        <taxon>Kutzneria</taxon>
    </lineage>
</organism>
<evidence type="ECO:0000313" key="4">
    <source>
        <dbReference type="EMBL" id="REH43496.1"/>
    </source>
</evidence>
<evidence type="ECO:0000259" key="2">
    <source>
        <dbReference type="PROSITE" id="PS50043"/>
    </source>
</evidence>